<dbReference type="HOGENOM" id="CLU_034828_2_0_9"/>
<reference evidence="4 5" key="1">
    <citation type="submission" date="2013-01" db="EMBL/GenBank/DDBJ databases">
        <title>The Genome Sequence of Clostridium colicanis 209318.</title>
        <authorList>
            <consortium name="The Broad Institute Genome Sequencing Platform"/>
            <person name="Earl A."/>
            <person name="Ward D."/>
            <person name="Feldgarden M."/>
            <person name="Gevers D."/>
            <person name="Courvalin P."/>
            <person name="Lambert T."/>
            <person name="Walker B."/>
            <person name="Young S.K."/>
            <person name="Zeng Q."/>
            <person name="Gargeya S."/>
            <person name="Fitzgerald M."/>
            <person name="Haas B."/>
            <person name="Abouelleil A."/>
            <person name="Alvarado L."/>
            <person name="Arachchi H.M."/>
            <person name="Berlin A.M."/>
            <person name="Chapman S.B."/>
            <person name="Dewar J."/>
            <person name="Goldberg J."/>
            <person name="Griggs A."/>
            <person name="Gujja S."/>
            <person name="Hansen M."/>
            <person name="Howarth C."/>
            <person name="Imamovic A."/>
            <person name="Larimer J."/>
            <person name="McCowan C."/>
            <person name="Murphy C."/>
            <person name="Neiman D."/>
            <person name="Pearson M."/>
            <person name="Priest M."/>
            <person name="Roberts A."/>
            <person name="Saif S."/>
            <person name="Shea T."/>
            <person name="Sisk P."/>
            <person name="Sykes S."/>
            <person name="Wortman J."/>
            <person name="Nusbaum C."/>
            <person name="Birren B."/>
        </authorList>
    </citation>
    <scope>NUCLEOTIDE SEQUENCE [LARGE SCALE GENOMIC DNA]</scope>
    <source>
        <strain evidence="4 5">209318</strain>
    </source>
</reference>
<dbReference type="InterPro" id="IPR004919">
    <property type="entry name" value="GmrSD_N"/>
</dbReference>
<gene>
    <name evidence="4" type="ORF">HMPREF1092_02072</name>
</gene>
<evidence type="ECO:0000256" key="1">
    <source>
        <dbReference type="SAM" id="Coils"/>
    </source>
</evidence>
<proteinExistence type="predicted"/>
<dbReference type="AlphaFoldDB" id="N9XNR6"/>
<dbReference type="EMBL" id="AGYT01000009">
    <property type="protein sequence ID" value="ENZ01363.1"/>
    <property type="molecule type" value="Genomic_DNA"/>
</dbReference>
<feature type="coiled-coil region" evidence="1">
    <location>
        <begin position="244"/>
        <end position="271"/>
    </location>
</feature>
<dbReference type="RefSeq" id="WP_002598565.1">
    <property type="nucleotide sequence ID" value="NZ_KB850956.1"/>
</dbReference>
<dbReference type="Proteomes" id="UP000013097">
    <property type="component" value="Unassembled WGS sequence"/>
</dbReference>
<dbReference type="Pfam" id="PF07510">
    <property type="entry name" value="GmrSD_C"/>
    <property type="match status" value="1"/>
</dbReference>
<evidence type="ECO:0008006" key="6">
    <source>
        <dbReference type="Google" id="ProtNLM"/>
    </source>
</evidence>
<feature type="domain" description="GmrSD restriction endonucleases N-terminal" evidence="2">
    <location>
        <begin position="19"/>
        <end position="247"/>
    </location>
</feature>
<evidence type="ECO:0000259" key="3">
    <source>
        <dbReference type="Pfam" id="PF07510"/>
    </source>
</evidence>
<evidence type="ECO:0000313" key="4">
    <source>
        <dbReference type="EMBL" id="ENZ01363.1"/>
    </source>
</evidence>
<dbReference type="PATRIC" id="fig|999411.4.peg.2038"/>
<name>N9XNR6_9CLOT</name>
<evidence type="ECO:0000313" key="5">
    <source>
        <dbReference type="Proteomes" id="UP000013097"/>
    </source>
</evidence>
<dbReference type="PANTHER" id="PTHR37292">
    <property type="entry name" value="VNG6097C"/>
    <property type="match status" value="1"/>
</dbReference>
<protein>
    <recommendedName>
        <fullName evidence="6">DUF262 domain-containing protein</fullName>
    </recommendedName>
</protein>
<dbReference type="PANTHER" id="PTHR37292:SF2">
    <property type="entry name" value="DUF262 DOMAIN-CONTAINING PROTEIN"/>
    <property type="match status" value="1"/>
</dbReference>
<dbReference type="InterPro" id="IPR011089">
    <property type="entry name" value="GmrSD_C"/>
</dbReference>
<keyword evidence="5" id="KW-1185">Reference proteome</keyword>
<feature type="domain" description="GmrSD restriction endonucleases C-terminal" evidence="3">
    <location>
        <begin position="415"/>
        <end position="555"/>
    </location>
</feature>
<comment type="caution">
    <text evidence="4">The sequence shown here is derived from an EMBL/GenBank/DDBJ whole genome shotgun (WGS) entry which is preliminary data.</text>
</comment>
<dbReference type="Pfam" id="PF03235">
    <property type="entry name" value="GmrSD_N"/>
    <property type="match status" value="1"/>
</dbReference>
<dbReference type="eggNOG" id="COG1479">
    <property type="taxonomic scope" value="Bacteria"/>
</dbReference>
<organism evidence="4 5">
    <name type="scientific">Clostridium thermobutyricum</name>
    <dbReference type="NCBI Taxonomy" id="29372"/>
    <lineage>
        <taxon>Bacteria</taxon>
        <taxon>Bacillati</taxon>
        <taxon>Bacillota</taxon>
        <taxon>Clostridia</taxon>
        <taxon>Eubacteriales</taxon>
        <taxon>Clostridiaceae</taxon>
        <taxon>Clostridium</taxon>
    </lineage>
</organism>
<evidence type="ECO:0000259" key="2">
    <source>
        <dbReference type="Pfam" id="PF03235"/>
    </source>
</evidence>
<sequence>MKNNNTTIRKMMNYINNPIEQGGFWLPNIQRNFVWSEAQIIKLFDSIMREYPIGTLMIWKTDQKVKIRSFITIFKSEMSVLNNYQPINKKQKLLVLDGQQRLQSLYIAFKGTYNNKELYLNVIDNKELENDQKYDFRFLENDEVKDGMINVKSLLETNKKPMTFSREIVANLKNKGIKLSEENIMRINDIVEQFIHVFSLQEVISYQELDSVDNNDVYDENDIVEIFIRSNSGGTKLEKSDLLFALLTKSIDDIEEKLEELINELNCMGYKFSRDFILKTCLTLIGAGAKYDVNKFRKEDNVEKIDDNWEEISNAIKSVKDFIYDKTYIKNNNTLTAYTPLIPIIYCRYKYKDEYNKLIQDGSLSYWIIKVIFNGVYNGSSDSLIDLTVKDIEENKGMNFESLNILFKNQNKSLEVTEDNILSAGYYNENSKKKLYLLFNIWYNKFDFNPSFSGNKLNIDHIFPQSEMKKVKIKGDKGRLVQKYKAHDINQIGNCMLLSFEENRNGSKGDKLPSEWFKDKSDEYLDMHLIPKDKELWKKENFEKFIEERTKLIVKRIMERINFSN</sequence>
<accession>N9XNR6</accession>
<keyword evidence="1" id="KW-0175">Coiled coil</keyword>